<evidence type="ECO:0000256" key="11">
    <source>
        <dbReference type="ARBA" id="ARBA00023237"/>
    </source>
</evidence>
<evidence type="ECO:0000256" key="5">
    <source>
        <dbReference type="ARBA" id="ARBA00022448"/>
    </source>
</evidence>
<dbReference type="SUPFAM" id="SSF89392">
    <property type="entry name" value="Prokaryotic lipoproteins and lipoprotein localization factors"/>
    <property type="match status" value="1"/>
</dbReference>
<keyword evidence="9" id="KW-0564">Palmitate</keyword>
<dbReference type="RefSeq" id="WP_040040738.1">
    <property type="nucleotide sequence ID" value="NZ_JWJG01000028.1"/>
</dbReference>
<evidence type="ECO:0000256" key="2">
    <source>
        <dbReference type="ARBA" id="ARBA00009696"/>
    </source>
</evidence>
<keyword evidence="10" id="KW-0143">Chaperone</keyword>
<organism evidence="14 15">
    <name type="scientific">Noviherbaspirillum autotrophicum</name>
    <dbReference type="NCBI Taxonomy" id="709839"/>
    <lineage>
        <taxon>Bacteria</taxon>
        <taxon>Pseudomonadati</taxon>
        <taxon>Pseudomonadota</taxon>
        <taxon>Betaproteobacteria</taxon>
        <taxon>Burkholderiales</taxon>
        <taxon>Oxalobacteraceae</taxon>
        <taxon>Noviherbaspirillum</taxon>
    </lineage>
</organism>
<keyword evidence="11" id="KW-0998">Cell outer membrane</keyword>
<gene>
    <name evidence="14" type="ORF">TSA66_16155</name>
</gene>
<dbReference type="PROSITE" id="PS51257">
    <property type="entry name" value="PROKAR_LIPOPROTEIN"/>
    <property type="match status" value="1"/>
</dbReference>
<dbReference type="CDD" id="cd16326">
    <property type="entry name" value="LolB"/>
    <property type="match status" value="1"/>
</dbReference>
<feature type="chain" id="PRO_5002146305" description="Outer-membrane lipoprotein LolB" evidence="13">
    <location>
        <begin position="26"/>
        <end position="212"/>
    </location>
</feature>
<protein>
    <recommendedName>
        <fullName evidence="4">Outer-membrane lipoprotein LolB</fullName>
    </recommendedName>
</protein>
<dbReference type="GO" id="GO:0015031">
    <property type="term" value="P:protein transport"/>
    <property type="evidence" value="ECO:0007669"/>
    <property type="project" value="UniProtKB-KW"/>
</dbReference>
<keyword evidence="6 13" id="KW-0732">Signal</keyword>
<evidence type="ECO:0000256" key="10">
    <source>
        <dbReference type="ARBA" id="ARBA00023186"/>
    </source>
</evidence>
<dbReference type="OrthoDB" id="9797618at2"/>
<dbReference type="AlphaFoldDB" id="A0A0C2BPK4"/>
<keyword evidence="8" id="KW-0472">Membrane</keyword>
<dbReference type="Gene3D" id="2.50.20.10">
    <property type="entry name" value="Lipoprotein localisation LolA/LolB/LppX"/>
    <property type="match status" value="1"/>
</dbReference>
<evidence type="ECO:0000313" key="14">
    <source>
        <dbReference type="EMBL" id="KIF81989.1"/>
    </source>
</evidence>
<sequence length="212" mass="23054">MSFCLTRRCAAIALPLLLTACASIAPPAPRHEAQGAPQAVPVRPFHDAVDLSGRLSVHYQRNDKDEALHGSFVWNQTASQTTVTLLSPLGQTMAIITATPAGATLTQGGQPARSATDVDALTAQTLGWPLPVAGLRDWLQGFALDRTGKRVIATPQASHLRTFDGWQIQYENWAEEESSPAQLRPKRIDLARYTQQAGDVSIRIVIDTWQAH</sequence>
<evidence type="ECO:0000256" key="3">
    <source>
        <dbReference type="ARBA" id="ARBA00011245"/>
    </source>
</evidence>
<keyword evidence="15" id="KW-1185">Reference proteome</keyword>
<dbReference type="NCBIfam" id="TIGR00548">
    <property type="entry name" value="lolB"/>
    <property type="match status" value="1"/>
</dbReference>
<keyword evidence="7" id="KW-0653">Protein transport</keyword>
<dbReference type="InterPro" id="IPR004565">
    <property type="entry name" value="OM_lipoprot_LolB"/>
</dbReference>
<dbReference type="InterPro" id="IPR029046">
    <property type="entry name" value="LolA/LolB/LppX"/>
</dbReference>
<name>A0A0C2BPK4_9BURK</name>
<evidence type="ECO:0000256" key="6">
    <source>
        <dbReference type="ARBA" id="ARBA00022729"/>
    </source>
</evidence>
<comment type="subcellular location">
    <subcellularLocation>
        <location evidence="1">Cell outer membrane</location>
        <topology evidence="1">Lipid-anchor</topology>
    </subcellularLocation>
</comment>
<dbReference type="GO" id="GO:0009279">
    <property type="term" value="C:cell outer membrane"/>
    <property type="evidence" value="ECO:0007669"/>
    <property type="project" value="UniProtKB-SubCell"/>
</dbReference>
<evidence type="ECO:0000256" key="1">
    <source>
        <dbReference type="ARBA" id="ARBA00004459"/>
    </source>
</evidence>
<comment type="subunit">
    <text evidence="3">Monomer.</text>
</comment>
<evidence type="ECO:0000313" key="15">
    <source>
        <dbReference type="Proteomes" id="UP000031572"/>
    </source>
</evidence>
<evidence type="ECO:0000256" key="8">
    <source>
        <dbReference type="ARBA" id="ARBA00023136"/>
    </source>
</evidence>
<proteinExistence type="inferred from homology"/>
<accession>A0A0C2BPK4</accession>
<dbReference type="Pfam" id="PF03550">
    <property type="entry name" value="LolB"/>
    <property type="match status" value="1"/>
</dbReference>
<reference evidence="14 15" key="1">
    <citation type="submission" date="2014-12" db="EMBL/GenBank/DDBJ databases">
        <title>Denitrispirillum autotrophicum gen. nov., sp. nov., Denitrifying, Facultatively Autotrophic Bacteria Isolated from Rice Paddy Soil.</title>
        <authorList>
            <person name="Ishii S."/>
            <person name="Ashida N."/>
            <person name="Ohno H."/>
            <person name="Otsuka S."/>
            <person name="Yokota A."/>
            <person name="Senoo K."/>
        </authorList>
    </citation>
    <scope>NUCLEOTIDE SEQUENCE [LARGE SCALE GENOMIC DNA]</scope>
    <source>
        <strain evidence="14 15">TSA66</strain>
    </source>
</reference>
<dbReference type="EMBL" id="JWJG01000028">
    <property type="protein sequence ID" value="KIF81989.1"/>
    <property type="molecule type" value="Genomic_DNA"/>
</dbReference>
<dbReference type="STRING" id="709839.TSA66_16155"/>
<keyword evidence="5" id="KW-0813">Transport</keyword>
<evidence type="ECO:0000256" key="13">
    <source>
        <dbReference type="SAM" id="SignalP"/>
    </source>
</evidence>
<dbReference type="Proteomes" id="UP000031572">
    <property type="component" value="Unassembled WGS sequence"/>
</dbReference>
<evidence type="ECO:0000256" key="7">
    <source>
        <dbReference type="ARBA" id="ARBA00022927"/>
    </source>
</evidence>
<evidence type="ECO:0000256" key="4">
    <source>
        <dbReference type="ARBA" id="ARBA00016202"/>
    </source>
</evidence>
<evidence type="ECO:0000256" key="12">
    <source>
        <dbReference type="ARBA" id="ARBA00023288"/>
    </source>
</evidence>
<comment type="caution">
    <text evidence="14">The sequence shown here is derived from an EMBL/GenBank/DDBJ whole genome shotgun (WGS) entry which is preliminary data.</text>
</comment>
<evidence type="ECO:0000256" key="9">
    <source>
        <dbReference type="ARBA" id="ARBA00023139"/>
    </source>
</evidence>
<keyword evidence="12" id="KW-0449">Lipoprotein</keyword>
<comment type="similarity">
    <text evidence="2">Belongs to the LolB family.</text>
</comment>
<feature type="signal peptide" evidence="13">
    <location>
        <begin position="1"/>
        <end position="25"/>
    </location>
</feature>